<reference evidence="7" key="1">
    <citation type="submission" date="2016-04" db="UniProtKB">
        <authorList>
            <consortium name="WormBaseParasite"/>
        </authorList>
    </citation>
    <scope>IDENTIFICATION</scope>
</reference>
<dbReference type="OrthoDB" id="10258744at2759"/>
<proteinExistence type="inferred from homology"/>
<dbReference type="GO" id="GO:0032874">
    <property type="term" value="P:positive regulation of stress-activated MAPK cascade"/>
    <property type="evidence" value="ECO:0007669"/>
    <property type="project" value="TreeGrafter"/>
</dbReference>
<evidence type="ECO:0000256" key="1">
    <source>
        <dbReference type="ARBA" id="ARBA00022441"/>
    </source>
</evidence>
<sequence length="534" mass="60544">MSETAAAAKIKRSLCKKCQSIIYKKVQVDLSKLNPVSADIFTQSGKDRASFQGKVKTRSCGIYFESRKPEERSGHRMLCDRDYLYVVGGFSNSPTAHLFESESVLQSLLLKEIWRFNLLCDKWEKVDMNYDDFPREMASFACELFLSSLCSDTPSGSNFTRAYMFGGTSFPFGDQPSDRVQILRRVPDRSFHWQQLNTTGHTPIRQYGSSIVFHRGVLYLIGGTTGHIYNSEIRSLSRSCQRTSSEVWEWKLLADGAGLIGRYRHETVVVDDDILIIGGGNTQWVADLDKIPAFDTRTNRLKTYFTYPDSEHGYPMGRMCHACVQYNGKIYILGGCSAVDMETESASLFDDVWELNTSSWKWKKLPTSLTLKMCFHGATDGCIYIFGGALDGKFRTRCNLLQRMWLQPPSLQYFAQRAVLASLPRLFEKILDSLTLSDPQKLFKIAYGYQNDKEREFGSFFNNQLLFRIHSANPGSVQEARCRGFSFPSPEPHFALFGPTDDCVELIGVNSFSYKVFRCSADRIPASVVPYGAE</sequence>
<dbReference type="InterPro" id="IPR006652">
    <property type="entry name" value="Kelch_1"/>
</dbReference>
<dbReference type="AlphaFoldDB" id="A0A158QAL5"/>
<dbReference type="PANTHER" id="PTHR46428">
    <property type="entry name" value="KELCH DOMAIN-CONTAINING PROTEIN 10"/>
    <property type="match status" value="1"/>
</dbReference>
<keyword evidence="2" id="KW-0677">Repeat</keyword>
<evidence type="ECO:0000256" key="3">
    <source>
        <dbReference type="ARBA" id="ARBA00038487"/>
    </source>
</evidence>
<evidence type="ECO:0000313" key="6">
    <source>
        <dbReference type="Proteomes" id="UP000274131"/>
    </source>
</evidence>
<dbReference type="InterPro" id="IPR052125">
    <property type="entry name" value="KLHDC10"/>
</dbReference>
<dbReference type="PANTHER" id="PTHR46428:SF1">
    <property type="entry name" value="KELCH DOMAIN-CONTAINING PROTEIN 10"/>
    <property type="match status" value="1"/>
</dbReference>
<dbReference type="SUPFAM" id="SSF117281">
    <property type="entry name" value="Kelch motif"/>
    <property type="match status" value="1"/>
</dbReference>
<dbReference type="InterPro" id="IPR015915">
    <property type="entry name" value="Kelch-typ_b-propeller"/>
</dbReference>
<evidence type="ECO:0000256" key="4">
    <source>
        <dbReference type="ARBA" id="ARBA00041041"/>
    </source>
</evidence>
<reference evidence="5 6" key="2">
    <citation type="submission" date="2018-10" db="EMBL/GenBank/DDBJ databases">
        <authorList>
            <consortium name="Pathogen Informatics"/>
        </authorList>
    </citation>
    <scope>NUCLEOTIDE SEQUENCE [LARGE SCALE GENOMIC DNA]</scope>
</reference>
<gene>
    <name evidence="5" type="ORF">EVEC_LOCUS5415</name>
</gene>
<protein>
    <recommendedName>
        <fullName evidence="4">Kelch domain-containing protein 10</fullName>
    </recommendedName>
</protein>
<name>A0A158QAL5_ENTVE</name>
<evidence type="ECO:0000256" key="2">
    <source>
        <dbReference type="ARBA" id="ARBA00022737"/>
    </source>
</evidence>
<dbReference type="Gene3D" id="2.120.10.80">
    <property type="entry name" value="Kelch-type beta propeller"/>
    <property type="match status" value="2"/>
</dbReference>
<organism evidence="7">
    <name type="scientific">Enterobius vermicularis</name>
    <name type="common">Human pinworm</name>
    <dbReference type="NCBI Taxonomy" id="51028"/>
    <lineage>
        <taxon>Eukaryota</taxon>
        <taxon>Metazoa</taxon>
        <taxon>Ecdysozoa</taxon>
        <taxon>Nematoda</taxon>
        <taxon>Chromadorea</taxon>
        <taxon>Rhabditida</taxon>
        <taxon>Spirurina</taxon>
        <taxon>Oxyuridomorpha</taxon>
        <taxon>Oxyuroidea</taxon>
        <taxon>Oxyuridae</taxon>
        <taxon>Enterobius</taxon>
    </lineage>
</organism>
<dbReference type="EMBL" id="UXUI01008157">
    <property type="protein sequence ID" value="VDD90664.1"/>
    <property type="molecule type" value="Genomic_DNA"/>
</dbReference>
<keyword evidence="6" id="KW-1185">Reference proteome</keyword>
<dbReference type="Pfam" id="PF01344">
    <property type="entry name" value="Kelch_1"/>
    <property type="match status" value="1"/>
</dbReference>
<evidence type="ECO:0000313" key="7">
    <source>
        <dbReference type="WBParaSite" id="EVEC_0000580401-mRNA-1"/>
    </source>
</evidence>
<dbReference type="Proteomes" id="UP000274131">
    <property type="component" value="Unassembled WGS sequence"/>
</dbReference>
<dbReference type="Pfam" id="PF24681">
    <property type="entry name" value="Kelch_KLHDC2_KLHL20_DRC7"/>
    <property type="match status" value="1"/>
</dbReference>
<dbReference type="WBParaSite" id="EVEC_0000580401-mRNA-1">
    <property type="protein sequence ID" value="EVEC_0000580401-mRNA-1"/>
    <property type="gene ID" value="EVEC_0000580401"/>
</dbReference>
<evidence type="ECO:0000313" key="5">
    <source>
        <dbReference type="EMBL" id="VDD90664.1"/>
    </source>
</evidence>
<accession>A0A158QAL5</accession>
<dbReference type="STRING" id="51028.A0A158QAL5"/>
<comment type="similarity">
    <text evidence="3">Belongs to the KLHDC10 family.</text>
</comment>
<keyword evidence="1" id="KW-0880">Kelch repeat</keyword>